<proteinExistence type="predicted"/>
<sequence length="33" mass="3787">MVVSPARRMVKSGRIIACNQQNLESKKWLISKN</sequence>
<evidence type="ECO:0000313" key="1">
    <source>
        <dbReference type="EMBL" id="VFJ46457.1"/>
    </source>
</evidence>
<name>A0A450S3Z8_9GAMM</name>
<gene>
    <name evidence="1" type="ORF">BECKDK2373B_GA0170837_101334</name>
</gene>
<dbReference type="AlphaFoldDB" id="A0A450S3Z8"/>
<organism evidence="1">
    <name type="scientific">Candidatus Kentrum sp. DK</name>
    <dbReference type="NCBI Taxonomy" id="2126562"/>
    <lineage>
        <taxon>Bacteria</taxon>
        <taxon>Pseudomonadati</taxon>
        <taxon>Pseudomonadota</taxon>
        <taxon>Gammaproteobacteria</taxon>
        <taxon>Candidatus Kentrum</taxon>
    </lineage>
</organism>
<dbReference type="EMBL" id="CAADEX010000013">
    <property type="protein sequence ID" value="VFJ46457.1"/>
    <property type="molecule type" value="Genomic_DNA"/>
</dbReference>
<reference evidence="1" key="1">
    <citation type="submission" date="2019-02" db="EMBL/GenBank/DDBJ databases">
        <authorList>
            <person name="Gruber-Vodicka R. H."/>
            <person name="Seah K. B. B."/>
        </authorList>
    </citation>
    <scope>NUCLEOTIDE SEQUENCE</scope>
    <source>
        <strain evidence="1">BECK_DK47</strain>
    </source>
</reference>
<accession>A0A450S3Z8</accession>
<protein>
    <submittedName>
        <fullName evidence="1">Uncharacterized protein</fullName>
    </submittedName>
</protein>